<accession>A0A8C9WSU3</accession>
<evidence type="ECO:0000256" key="1">
    <source>
        <dbReference type="ARBA" id="ARBA00010984"/>
    </source>
</evidence>
<feature type="compositionally biased region" description="Basic and acidic residues" evidence="2">
    <location>
        <begin position="260"/>
        <end position="276"/>
    </location>
</feature>
<dbReference type="InterPro" id="IPR029356">
    <property type="entry name" value="FAM53"/>
</dbReference>
<dbReference type="PANTHER" id="PTHR28567:SF1">
    <property type="entry name" value="PROTEIN FAM53B"/>
    <property type="match status" value="1"/>
</dbReference>
<feature type="region of interest" description="Disordered" evidence="2">
    <location>
        <begin position="223"/>
        <end position="279"/>
    </location>
</feature>
<dbReference type="GO" id="GO:0031101">
    <property type="term" value="P:fin regeneration"/>
    <property type="evidence" value="ECO:0007669"/>
    <property type="project" value="Ensembl"/>
</dbReference>
<organism evidence="3 4">
    <name type="scientific">Scleropages formosus</name>
    <name type="common">Asian bonytongue</name>
    <name type="synonym">Osteoglossum formosum</name>
    <dbReference type="NCBI Taxonomy" id="113540"/>
    <lineage>
        <taxon>Eukaryota</taxon>
        <taxon>Metazoa</taxon>
        <taxon>Chordata</taxon>
        <taxon>Craniata</taxon>
        <taxon>Vertebrata</taxon>
        <taxon>Euteleostomi</taxon>
        <taxon>Actinopterygii</taxon>
        <taxon>Neopterygii</taxon>
        <taxon>Teleostei</taxon>
        <taxon>Osteoglossocephala</taxon>
        <taxon>Osteoglossomorpha</taxon>
        <taxon>Osteoglossiformes</taxon>
        <taxon>Osteoglossidae</taxon>
        <taxon>Scleropages</taxon>
    </lineage>
</organism>
<feature type="compositionally biased region" description="Polar residues" evidence="2">
    <location>
        <begin position="226"/>
        <end position="236"/>
    </location>
</feature>
<dbReference type="Ensembl" id="ENSSFOT00015071998.1">
    <property type="protein sequence ID" value="ENSSFOP00015077606.1"/>
    <property type="gene ID" value="ENSSFOG00015028133.1"/>
</dbReference>
<name>A0A8C9WSU3_SCLFO</name>
<evidence type="ECO:0000313" key="4">
    <source>
        <dbReference type="Proteomes" id="UP000694397"/>
    </source>
</evidence>
<reference evidence="3" key="2">
    <citation type="submission" date="2025-08" db="UniProtKB">
        <authorList>
            <consortium name="Ensembl"/>
        </authorList>
    </citation>
    <scope>IDENTIFICATION</scope>
</reference>
<dbReference type="OrthoDB" id="9934966at2759"/>
<dbReference type="GeneID" id="108939502"/>
<feature type="region of interest" description="Disordered" evidence="2">
    <location>
        <begin position="152"/>
        <end position="185"/>
    </location>
</feature>
<dbReference type="RefSeq" id="XP_029104664.1">
    <property type="nucleotide sequence ID" value="XM_029248831.1"/>
</dbReference>
<dbReference type="GO" id="GO:0048675">
    <property type="term" value="P:axon extension"/>
    <property type="evidence" value="ECO:0007669"/>
    <property type="project" value="Ensembl"/>
</dbReference>
<feature type="region of interest" description="Disordered" evidence="2">
    <location>
        <begin position="108"/>
        <end position="131"/>
    </location>
</feature>
<dbReference type="Proteomes" id="UP000694397">
    <property type="component" value="Chromosome 24"/>
</dbReference>
<dbReference type="AlphaFoldDB" id="A0A8C9WSU3"/>
<dbReference type="GO" id="GO:0090263">
    <property type="term" value="P:positive regulation of canonical Wnt signaling pathway"/>
    <property type="evidence" value="ECO:0007669"/>
    <property type="project" value="Ensembl"/>
</dbReference>
<evidence type="ECO:0000256" key="2">
    <source>
        <dbReference type="SAM" id="MobiDB-lite"/>
    </source>
</evidence>
<protein>
    <submittedName>
        <fullName evidence="3">Family with sequence similarity 53 member B</fullName>
    </submittedName>
</protein>
<comment type="similarity">
    <text evidence="1">Belongs to the FAM53 family.</text>
</comment>
<reference evidence="3 4" key="1">
    <citation type="submission" date="2019-04" db="EMBL/GenBank/DDBJ databases">
        <authorList>
            <consortium name="Wellcome Sanger Institute Data Sharing"/>
        </authorList>
    </citation>
    <scope>NUCLEOTIDE SEQUENCE [LARGE SCALE GENOMIC DNA]</scope>
</reference>
<dbReference type="GO" id="GO:0005634">
    <property type="term" value="C:nucleus"/>
    <property type="evidence" value="ECO:0007669"/>
    <property type="project" value="Ensembl"/>
</dbReference>
<keyword evidence="4" id="KW-1185">Reference proteome</keyword>
<feature type="region of interest" description="Disordered" evidence="2">
    <location>
        <begin position="335"/>
        <end position="366"/>
    </location>
</feature>
<dbReference type="GeneTree" id="ENSGT00530000063371"/>
<dbReference type="PANTHER" id="PTHR28567">
    <property type="entry name" value="PROTEIN FAM53A-LIKE ISOFORM X1"/>
    <property type="match status" value="1"/>
</dbReference>
<dbReference type="GO" id="GO:0006606">
    <property type="term" value="P:protein import into nucleus"/>
    <property type="evidence" value="ECO:0007669"/>
    <property type="project" value="Ensembl"/>
</dbReference>
<gene>
    <name evidence="3" type="primary">FAM53B</name>
    <name evidence="3" type="synonym">fam53b</name>
</gene>
<reference evidence="3" key="3">
    <citation type="submission" date="2025-09" db="UniProtKB">
        <authorList>
            <consortium name="Ensembl"/>
        </authorList>
    </citation>
    <scope>IDENTIFICATION</scope>
</reference>
<evidence type="ECO:0000313" key="3">
    <source>
        <dbReference type="Ensembl" id="ENSSFOP00015077606.1"/>
    </source>
</evidence>
<dbReference type="Pfam" id="PF15242">
    <property type="entry name" value="FAM53"/>
    <property type="match status" value="1"/>
</dbReference>
<sequence>MVIIHTKTLEKKKGVDDVTPRESRLKPRGPLTMSQGTALFSRGGLAALTPSLPVTEVGVWSDVGRRCAIQQGPVGSSLESLWDALPDAGTAGALTSLIRDLSLGEGAASLQPPSKRQCRSLSCSDEPGGGRVTWRPQGSRVWMTVEKRRCHSGGSAQRCSGGPPPGGSPAMQRSSSFSLPARSNGPPLGSEPAYFSFAGLFPSPCSVPPCPLCLSQEHICPPQGTRGASSASSPDSTPEMGRRVGPGGLSRSRSQPCVLNDRKIGMKRRRPEDIQEPRPSLDLAKMTQKLHSFHSLSCPGFTEVDHHLSGPSPSCCKGTELTSTFAAAAATPPFALGTEPQRSNQDDSSSEDVDSDSTGSEELRVGVTPWWDACGSGIGADVNQLGGELDIEQIERN</sequence>
<feature type="compositionally biased region" description="Polar residues" evidence="2">
    <location>
        <begin position="111"/>
        <end position="123"/>
    </location>
</feature>
<proteinExistence type="inferred from homology"/>